<proteinExistence type="predicted"/>
<dbReference type="InterPro" id="IPR014555">
    <property type="entry name" value="RecF-like"/>
</dbReference>
<dbReference type="AlphaFoldDB" id="A0A1H0C6E2"/>
<evidence type="ECO:0000313" key="3">
    <source>
        <dbReference type="Proteomes" id="UP000198793"/>
    </source>
</evidence>
<evidence type="ECO:0000259" key="1">
    <source>
        <dbReference type="Pfam" id="PF13304"/>
    </source>
</evidence>
<dbReference type="InterPro" id="IPR003959">
    <property type="entry name" value="ATPase_AAA_core"/>
</dbReference>
<dbReference type="STRING" id="1166073.SAMN05192530_101157"/>
<name>A0A1H0C6E2_9HYPH</name>
<dbReference type="FunFam" id="3.40.50.300:FF:002708">
    <property type="entry name" value="FeS assembly ATPase SufC"/>
    <property type="match status" value="1"/>
</dbReference>
<dbReference type="PANTHER" id="PTHR32182:SF25">
    <property type="entry name" value="SLR1056 PROTEIN"/>
    <property type="match status" value="1"/>
</dbReference>
<organism evidence="2 3">
    <name type="scientific">Aureimonas jatrophae</name>
    <dbReference type="NCBI Taxonomy" id="1166073"/>
    <lineage>
        <taxon>Bacteria</taxon>
        <taxon>Pseudomonadati</taxon>
        <taxon>Pseudomonadota</taxon>
        <taxon>Alphaproteobacteria</taxon>
        <taxon>Hyphomicrobiales</taxon>
        <taxon>Aurantimonadaceae</taxon>
        <taxon>Aureimonas</taxon>
    </lineage>
</organism>
<dbReference type="PIRSF" id="PIRSF029347">
    <property type="entry name" value="RecF"/>
    <property type="match status" value="1"/>
</dbReference>
<dbReference type="GO" id="GO:0016887">
    <property type="term" value="F:ATP hydrolysis activity"/>
    <property type="evidence" value="ECO:0007669"/>
    <property type="project" value="InterPro"/>
</dbReference>
<dbReference type="Gene3D" id="3.40.50.300">
    <property type="entry name" value="P-loop containing nucleotide triphosphate hydrolases"/>
    <property type="match status" value="2"/>
</dbReference>
<dbReference type="InterPro" id="IPR027417">
    <property type="entry name" value="P-loop_NTPase"/>
</dbReference>
<dbReference type="FunFam" id="3.40.50.300:FF:002534">
    <property type="entry name" value="Putative RecF protein"/>
    <property type="match status" value="1"/>
</dbReference>
<gene>
    <name evidence="2" type="ORF">SAMN05192530_101157</name>
</gene>
<feature type="domain" description="ATPase AAA-type core" evidence="1">
    <location>
        <begin position="23"/>
        <end position="347"/>
    </location>
</feature>
<sequence>MIRTLAVSGYRSLRDLVLPLEQLTVVTGANGTGKTSLYRSLRLLGETAQGRLVASLAAEGGLTSVLWAGPERIGRGVREGRYRVEGTVRKGPVSLRLGFGDEHAGYALDLGMPSAENPFPLDPAIKREAMWTGGRLSHASIFADRRGGLVRLRDAADGTWREAARDLSPFDSMITHCADPLHGAELLLLRERLRDWRFYDALRTDPQAPARRPQVMTYTPVLASDGSDLSAAIATIRAIGDEDALEQAVDDAFPGSRLSIEPGENGGLALRQHGLLRPLRPAELSDGTLRFLLLCAALLSPRPPGLMVLNEPEASLHPDLMQPLARLLWQASRACRIVVVSHSAALIAALGREGEAGEIRLEKRFGETVAPDVDPPRWEWPKR</sequence>
<dbReference type="Pfam" id="PF13304">
    <property type="entry name" value="AAA_21"/>
    <property type="match status" value="1"/>
</dbReference>
<keyword evidence="3" id="KW-1185">Reference proteome</keyword>
<dbReference type="GO" id="GO:0005524">
    <property type="term" value="F:ATP binding"/>
    <property type="evidence" value="ECO:0007669"/>
    <property type="project" value="InterPro"/>
</dbReference>
<dbReference type="Proteomes" id="UP000198793">
    <property type="component" value="Unassembled WGS sequence"/>
</dbReference>
<accession>A0A1H0C6E2</accession>
<dbReference type="RefSeq" id="WP_090667472.1">
    <property type="nucleotide sequence ID" value="NZ_FNIT01000001.1"/>
</dbReference>
<dbReference type="EMBL" id="FNIT01000001">
    <property type="protein sequence ID" value="SDN53421.1"/>
    <property type="molecule type" value="Genomic_DNA"/>
</dbReference>
<reference evidence="2 3" key="1">
    <citation type="submission" date="2016-10" db="EMBL/GenBank/DDBJ databases">
        <authorList>
            <person name="de Groot N.N."/>
        </authorList>
    </citation>
    <scope>NUCLEOTIDE SEQUENCE [LARGE SCALE GENOMIC DNA]</scope>
    <source>
        <strain evidence="3">L7-484,KACC 16230,DSM 25025</strain>
    </source>
</reference>
<evidence type="ECO:0000313" key="2">
    <source>
        <dbReference type="EMBL" id="SDN53421.1"/>
    </source>
</evidence>
<dbReference type="SUPFAM" id="SSF52540">
    <property type="entry name" value="P-loop containing nucleoside triphosphate hydrolases"/>
    <property type="match status" value="1"/>
</dbReference>
<dbReference type="PANTHER" id="PTHR32182">
    <property type="entry name" value="DNA REPLICATION AND REPAIR PROTEIN RECF"/>
    <property type="match status" value="1"/>
</dbReference>
<protein>
    <submittedName>
        <fullName evidence="2">Predicted ATPase</fullName>
    </submittedName>
</protein>
<dbReference type="GO" id="GO:0000731">
    <property type="term" value="P:DNA synthesis involved in DNA repair"/>
    <property type="evidence" value="ECO:0007669"/>
    <property type="project" value="TreeGrafter"/>
</dbReference>
<dbReference type="GO" id="GO:0006302">
    <property type="term" value="P:double-strand break repair"/>
    <property type="evidence" value="ECO:0007669"/>
    <property type="project" value="TreeGrafter"/>
</dbReference>
<dbReference type="OrthoDB" id="7596665at2"/>